<dbReference type="CDD" id="cd00156">
    <property type="entry name" value="REC"/>
    <property type="match status" value="1"/>
</dbReference>
<evidence type="ECO:0000259" key="9">
    <source>
        <dbReference type="PROSITE" id="PS50110"/>
    </source>
</evidence>
<dbReference type="InterPro" id="IPR001789">
    <property type="entry name" value="Sig_transdc_resp-reg_receiver"/>
</dbReference>
<evidence type="ECO:0000313" key="10">
    <source>
        <dbReference type="EMBL" id="RIX81680.1"/>
    </source>
</evidence>
<feature type="transmembrane region" description="Helical" evidence="7">
    <location>
        <begin position="27"/>
        <end position="46"/>
    </location>
</feature>
<reference evidence="10 11" key="1">
    <citation type="submission" date="2018-09" db="EMBL/GenBank/DDBJ databases">
        <title>Acidovorax cavernicola nov. sp. isolated from Gruta de las Maravillas (Aracena, Spain).</title>
        <authorList>
            <person name="Jurado V."/>
            <person name="Gutierrez-Patricio S."/>
            <person name="Gonzalez-Pimentel J.L."/>
            <person name="Miller A.Z."/>
            <person name="Laiz L."/>
            <person name="Saiz-Jimenez C."/>
        </authorList>
    </citation>
    <scope>NUCLEOTIDE SEQUENCE [LARGE SCALE GENOMIC DNA]</scope>
    <source>
        <strain evidence="10 11">1011MAR4D40.2</strain>
    </source>
</reference>
<dbReference type="SUPFAM" id="SSF52172">
    <property type="entry name" value="CheY-like"/>
    <property type="match status" value="1"/>
</dbReference>
<dbReference type="InterPro" id="IPR036890">
    <property type="entry name" value="HATPase_C_sf"/>
</dbReference>
<feature type="modified residue" description="4-aspartylphosphate" evidence="6">
    <location>
        <position position="512"/>
    </location>
</feature>
<dbReference type="EMBL" id="QXMN01000009">
    <property type="protein sequence ID" value="RIX81680.1"/>
    <property type="molecule type" value="Genomic_DNA"/>
</dbReference>
<feature type="transmembrane region" description="Helical" evidence="7">
    <location>
        <begin position="52"/>
        <end position="69"/>
    </location>
</feature>
<dbReference type="InterPro" id="IPR036097">
    <property type="entry name" value="HisK_dim/P_sf"/>
</dbReference>
<dbReference type="EC" id="2.7.13.3" evidence="2"/>
<proteinExistence type="predicted"/>
<keyword evidence="7" id="KW-1133">Transmembrane helix</keyword>
<dbReference type="InterPro" id="IPR003594">
    <property type="entry name" value="HATPase_dom"/>
</dbReference>
<evidence type="ECO:0000313" key="11">
    <source>
        <dbReference type="Proteomes" id="UP000265619"/>
    </source>
</evidence>
<dbReference type="PROSITE" id="PS50110">
    <property type="entry name" value="RESPONSE_REGULATORY"/>
    <property type="match status" value="1"/>
</dbReference>
<dbReference type="InterPro" id="IPR003661">
    <property type="entry name" value="HisK_dim/P_dom"/>
</dbReference>
<evidence type="ECO:0000256" key="4">
    <source>
        <dbReference type="ARBA" id="ARBA00022679"/>
    </source>
</evidence>
<keyword evidence="11" id="KW-1185">Reference proteome</keyword>
<dbReference type="CDD" id="cd00082">
    <property type="entry name" value="HisKA"/>
    <property type="match status" value="1"/>
</dbReference>
<keyword evidence="3 6" id="KW-0597">Phosphoprotein</keyword>
<comment type="catalytic activity">
    <reaction evidence="1">
        <text>ATP + protein L-histidine = ADP + protein N-phospho-L-histidine.</text>
        <dbReference type="EC" id="2.7.13.3"/>
    </reaction>
</comment>
<keyword evidence="7" id="KW-0472">Membrane</keyword>
<dbReference type="InterPro" id="IPR005467">
    <property type="entry name" value="His_kinase_dom"/>
</dbReference>
<sequence length="583" mass="62995">MSATPPTTPADPVFAARMAALRRNFPFSLLGVMLTAGLVVVALWGTVAHEELLAWVGANAALTAARAWHVARYRQAEHDPGALRRWQRGAVVGAVLGGLLWGLPLAGWMLQVPLPQQMFIVVAMLTMGTGAIYAYCIDLGLLYGFQVTYFAPAILAMGTLDDVLLRVMSAAGVLYLFVTLAFAQRMYRTQVDSLELRFENLYLLRQLRLEKDAAERSDLAKSRFLAAASHDLRQPVHALSLFVGVLREQALPAASRHLVDNIGRAAAAMGLLFEGLLNVSRLDAGVVRVKARPFALAGLLDQIVLEFAPQAAGKSLSLRLRASDAVVHSDPALLDRVLRNLVENAIRYTARGGVLIGCRRAGADALRIEVWDTGTGIPPTEQEQVFWEFHQLGNPERDRTKGLGLGLAIVRRTAALLGHPLALRSRVGRGTVFSVTVPLARQALPAPEAPPPPLPADTGRLVLVAEDDAQSRQGLQLLLESWGLRVIAAESGDELLSLAARQPGKPALIVSDYRLRAGETGIDVVDRLHEEYNDDGIPALIVSGDTDPKRLSDVAARGWQMLHKPVDPAQLQASVSLLIATTS</sequence>
<dbReference type="GO" id="GO:0000155">
    <property type="term" value="F:phosphorelay sensor kinase activity"/>
    <property type="evidence" value="ECO:0007669"/>
    <property type="project" value="InterPro"/>
</dbReference>
<comment type="caution">
    <text evidence="10">The sequence shown here is derived from an EMBL/GenBank/DDBJ whole genome shotgun (WGS) entry which is preliminary data.</text>
</comment>
<evidence type="ECO:0000256" key="5">
    <source>
        <dbReference type="ARBA" id="ARBA00022777"/>
    </source>
</evidence>
<dbReference type="Proteomes" id="UP000265619">
    <property type="component" value="Unassembled WGS sequence"/>
</dbReference>
<name>A0A9X8D679_9BURK</name>
<dbReference type="SMART" id="SM00387">
    <property type="entry name" value="HATPase_c"/>
    <property type="match status" value="1"/>
</dbReference>
<dbReference type="Gene3D" id="3.30.565.10">
    <property type="entry name" value="Histidine kinase-like ATPase, C-terminal domain"/>
    <property type="match status" value="1"/>
</dbReference>
<accession>A0A9X8D679</accession>
<evidence type="ECO:0000259" key="8">
    <source>
        <dbReference type="PROSITE" id="PS50109"/>
    </source>
</evidence>
<feature type="transmembrane region" description="Helical" evidence="7">
    <location>
        <begin position="116"/>
        <end position="135"/>
    </location>
</feature>
<feature type="transmembrane region" description="Helical" evidence="7">
    <location>
        <begin position="163"/>
        <end position="183"/>
    </location>
</feature>
<dbReference type="PANTHER" id="PTHR43047">
    <property type="entry name" value="TWO-COMPONENT HISTIDINE PROTEIN KINASE"/>
    <property type="match status" value="1"/>
</dbReference>
<dbReference type="SUPFAM" id="SSF55874">
    <property type="entry name" value="ATPase domain of HSP90 chaperone/DNA topoisomerase II/histidine kinase"/>
    <property type="match status" value="1"/>
</dbReference>
<evidence type="ECO:0000256" key="1">
    <source>
        <dbReference type="ARBA" id="ARBA00000085"/>
    </source>
</evidence>
<evidence type="ECO:0000256" key="7">
    <source>
        <dbReference type="SAM" id="Phobius"/>
    </source>
</evidence>
<dbReference type="GO" id="GO:0005886">
    <property type="term" value="C:plasma membrane"/>
    <property type="evidence" value="ECO:0007669"/>
    <property type="project" value="TreeGrafter"/>
</dbReference>
<dbReference type="GO" id="GO:0009927">
    <property type="term" value="F:histidine phosphotransfer kinase activity"/>
    <property type="evidence" value="ECO:0007669"/>
    <property type="project" value="TreeGrafter"/>
</dbReference>
<dbReference type="SMART" id="SM00388">
    <property type="entry name" value="HisKA"/>
    <property type="match status" value="1"/>
</dbReference>
<organism evidence="10 11">
    <name type="scientific">Acidovorax cavernicola</name>
    <dbReference type="NCBI Taxonomy" id="1675792"/>
    <lineage>
        <taxon>Bacteria</taxon>
        <taxon>Pseudomonadati</taxon>
        <taxon>Pseudomonadota</taxon>
        <taxon>Betaproteobacteria</taxon>
        <taxon>Burkholderiales</taxon>
        <taxon>Comamonadaceae</taxon>
        <taxon>Acidovorax</taxon>
    </lineage>
</organism>
<feature type="domain" description="Histidine kinase" evidence="8">
    <location>
        <begin position="227"/>
        <end position="441"/>
    </location>
</feature>
<dbReference type="AlphaFoldDB" id="A0A9X8D679"/>
<dbReference type="RefSeq" id="WP_119553361.1">
    <property type="nucleotide sequence ID" value="NZ_QXMN01000009.1"/>
</dbReference>
<feature type="domain" description="Response regulatory" evidence="9">
    <location>
        <begin position="461"/>
        <end position="579"/>
    </location>
</feature>
<dbReference type="SMART" id="SM00448">
    <property type="entry name" value="REC"/>
    <property type="match status" value="1"/>
</dbReference>
<dbReference type="OrthoDB" id="6114847at2"/>
<dbReference type="PRINTS" id="PR00344">
    <property type="entry name" value="BCTRLSENSOR"/>
</dbReference>
<evidence type="ECO:0000256" key="6">
    <source>
        <dbReference type="PROSITE-ProRule" id="PRU00169"/>
    </source>
</evidence>
<dbReference type="InterPro" id="IPR011006">
    <property type="entry name" value="CheY-like_superfamily"/>
</dbReference>
<keyword evidence="4" id="KW-0808">Transferase</keyword>
<protein>
    <recommendedName>
        <fullName evidence="2">histidine kinase</fullName>
        <ecNumber evidence="2">2.7.13.3</ecNumber>
    </recommendedName>
</protein>
<dbReference type="Pfam" id="PF00072">
    <property type="entry name" value="Response_reg"/>
    <property type="match status" value="1"/>
</dbReference>
<dbReference type="Gene3D" id="3.40.50.2300">
    <property type="match status" value="1"/>
</dbReference>
<dbReference type="InterPro" id="IPR004358">
    <property type="entry name" value="Sig_transdc_His_kin-like_C"/>
</dbReference>
<feature type="transmembrane region" description="Helical" evidence="7">
    <location>
        <begin position="90"/>
        <end position="110"/>
    </location>
</feature>
<keyword evidence="7" id="KW-0812">Transmembrane</keyword>
<gene>
    <name evidence="10" type="ORF">D3H34_10320</name>
</gene>
<evidence type="ECO:0000256" key="3">
    <source>
        <dbReference type="ARBA" id="ARBA00022553"/>
    </source>
</evidence>
<keyword evidence="5 10" id="KW-0418">Kinase</keyword>
<dbReference type="Pfam" id="PF02518">
    <property type="entry name" value="HATPase_c"/>
    <property type="match status" value="1"/>
</dbReference>
<dbReference type="SUPFAM" id="SSF47384">
    <property type="entry name" value="Homodimeric domain of signal transducing histidine kinase"/>
    <property type="match status" value="1"/>
</dbReference>
<dbReference type="FunFam" id="3.30.565.10:FF:000049">
    <property type="entry name" value="Two-component sensor histidine kinase"/>
    <property type="match status" value="1"/>
</dbReference>
<dbReference type="PANTHER" id="PTHR43047:SF9">
    <property type="entry name" value="HISTIDINE KINASE"/>
    <property type="match status" value="1"/>
</dbReference>
<evidence type="ECO:0000256" key="2">
    <source>
        <dbReference type="ARBA" id="ARBA00012438"/>
    </source>
</evidence>
<dbReference type="Gene3D" id="1.10.287.130">
    <property type="match status" value="1"/>
</dbReference>
<dbReference type="PROSITE" id="PS50109">
    <property type="entry name" value="HIS_KIN"/>
    <property type="match status" value="1"/>
</dbReference>
<dbReference type="Pfam" id="PF00512">
    <property type="entry name" value="HisKA"/>
    <property type="match status" value="1"/>
</dbReference>